<evidence type="ECO:0000313" key="3">
    <source>
        <dbReference type="Proteomes" id="UP000479190"/>
    </source>
</evidence>
<dbReference type="AlphaFoldDB" id="A0A6H5J0J3"/>
<proteinExistence type="predicted"/>
<protein>
    <submittedName>
        <fullName evidence="2">Uncharacterized protein</fullName>
    </submittedName>
</protein>
<name>A0A6H5J0J3_9HYME</name>
<feature type="compositionally biased region" description="Basic and acidic residues" evidence="1">
    <location>
        <begin position="1"/>
        <end position="11"/>
    </location>
</feature>
<feature type="region of interest" description="Disordered" evidence="1">
    <location>
        <begin position="1"/>
        <end position="98"/>
    </location>
</feature>
<dbReference type="Proteomes" id="UP000479190">
    <property type="component" value="Unassembled WGS sequence"/>
</dbReference>
<evidence type="ECO:0000313" key="2">
    <source>
        <dbReference type="EMBL" id="CAB0043608.1"/>
    </source>
</evidence>
<gene>
    <name evidence="2" type="ORF">TBRA_LOCUS15196</name>
</gene>
<accession>A0A6H5J0J3</accession>
<dbReference type="EMBL" id="CADCXV010001338">
    <property type="protein sequence ID" value="CAB0043608.1"/>
    <property type="molecule type" value="Genomic_DNA"/>
</dbReference>
<organism evidence="2 3">
    <name type="scientific">Trichogramma brassicae</name>
    <dbReference type="NCBI Taxonomy" id="86971"/>
    <lineage>
        <taxon>Eukaryota</taxon>
        <taxon>Metazoa</taxon>
        <taxon>Ecdysozoa</taxon>
        <taxon>Arthropoda</taxon>
        <taxon>Hexapoda</taxon>
        <taxon>Insecta</taxon>
        <taxon>Pterygota</taxon>
        <taxon>Neoptera</taxon>
        <taxon>Endopterygota</taxon>
        <taxon>Hymenoptera</taxon>
        <taxon>Apocrita</taxon>
        <taxon>Proctotrupomorpha</taxon>
        <taxon>Chalcidoidea</taxon>
        <taxon>Trichogrammatidae</taxon>
        <taxon>Trichogramma</taxon>
    </lineage>
</organism>
<sequence length="98" mass="10885">MRSTRLDRSDVRAVSARRRAHRLVLDRAPLGGPRSTKHQTSHAQLAAGQGISDAERGQFQRKRRHEGPVPVENRPGRKSPAIFGSGYAVQRGPGNRRQ</sequence>
<evidence type="ECO:0000256" key="1">
    <source>
        <dbReference type="SAM" id="MobiDB-lite"/>
    </source>
</evidence>
<reference evidence="2 3" key="1">
    <citation type="submission" date="2020-02" db="EMBL/GenBank/DDBJ databases">
        <authorList>
            <person name="Ferguson B K."/>
        </authorList>
    </citation>
    <scope>NUCLEOTIDE SEQUENCE [LARGE SCALE GENOMIC DNA]</scope>
</reference>
<keyword evidence="3" id="KW-1185">Reference proteome</keyword>